<protein>
    <submittedName>
        <fullName evidence="1">Uncharacterized protein</fullName>
    </submittedName>
</protein>
<accession>A0A318ZFP6</accession>
<organism evidence="1 2">
    <name type="scientific">Aspergillus saccharolyticus JOP 1030-1</name>
    <dbReference type="NCBI Taxonomy" id="1450539"/>
    <lineage>
        <taxon>Eukaryota</taxon>
        <taxon>Fungi</taxon>
        <taxon>Dikarya</taxon>
        <taxon>Ascomycota</taxon>
        <taxon>Pezizomycotina</taxon>
        <taxon>Eurotiomycetes</taxon>
        <taxon>Eurotiomycetidae</taxon>
        <taxon>Eurotiales</taxon>
        <taxon>Aspergillaceae</taxon>
        <taxon>Aspergillus</taxon>
        <taxon>Aspergillus subgen. Circumdati</taxon>
    </lineage>
</organism>
<dbReference type="GeneID" id="37079289"/>
<dbReference type="RefSeq" id="XP_025432358.1">
    <property type="nucleotide sequence ID" value="XM_025578060.1"/>
</dbReference>
<evidence type="ECO:0000313" key="1">
    <source>
        <dbReference type="EMBL" id="PYH46376.1"/>
    </source>
</evidence>
<reference evidence="1 2" key="1">
    <citation type="submission" date="2016-12" db="EMBL/GenBank/DDBJ databases">
        <title>The genomes of Aspergillus section Nigri reveals drivers in fungal speciation.</title>
        <authorList>
            <consortium name="DOE Joint Genome Institute"/>
            <person name="Vesth T.C."/>
            <person name="Nybo J."/>
            <person name="Theobald S."/>
            <person name="Brandl J."/>
            <person name="Frisvad J.C."/>
            <person name="Nielsen K.F."/>
            <person name="Lyhne E.K."/>
            <person name="Kogle M.E."/>
            <person name="Kuo A."/>
            <person name="Riley R."/>
            <person name="Clum A."/>
            <person name="Nolan M."/>
            <person name="Lipzen A."/>
            <person name="Salamov A."/>
            <person name="Henrissat B."/>
            <person name="Wiebenga A."/>
            <person name="De Vries R.P."/>
            <person name="Grigoriev I.V."/>
            <person name="Mortensen U.H."/>
            <person name="Andersen M.R."/>
            <person name="Baker S.E."/>
        </authorList>
    </citation>
    <scope>NUCLEOTIDE SEQUENCE [LARGE SCALE GENOMIC DNA]</scope>
    <source>
        <strain evidence="1 2">JOP 1030-1</strain>
    </source>
</reference>
<sequence length="68" mass="7915">MRHEKLKPSAARQDSPVRSEVYEIIKHHSGMIFQSPKSTDSPQKRVPSLIRLEAASRRIMAYCFCNHY</sequence>
<evidence type="ECO:0000313" key="2">
    <source>
        <dbReference type="Proteomes" id="UP000248349"/>
    </source>
</evidence>
<keyword evidence="2" id="KW-1185">Reference proteome</keyword>
<dbReference type="Proteomes" id="UP000248349">
    <property type="component" value="Unassembled WGS sequence"/>
</dbReference>
<dbReference type="AlphaFoldDB" id="A0A318ZFP6"/>
<gene>
    <name evidence="1" type="ORF">BP01DRAFT_391191</name>
</gene>
<proteinExistence type="predicted"/>
<dbReference type="EMBL" id="KZ821228">
    <property type="protein sequence ID" value="PYH46376.1"/>
    <property type="molecule type" value="Genomic_DNA"/>
</dbReference>
<name>A0A318ZFP6_9EURO</name>